<keyword evidence="5" id="KW-1185">Reference proteome</keyword>
<dbReference type="GO" id="GO:0008897">
    <property type="term" value="F:holo-[acyl-carrier-protein] synthase activity"/>
    <property type="evidence" value="ECO:0007669"/>
    <property type="project" value="UniProtKB-EC"/>
</dbReference>
<evidence type="ECO:0000259" key="3">
    <source>
        <dbReference type="Pfam" id="PF22624"/>
    </source>
</evidence>
<sequence length="341" mass="38141">MAPSQEGKLTLWMMDTRTIWPGTDIKVAARDALALVSTKEQVDIKRKVFIKDARMSLASALLKRLYISQALSIQWSEVAIARRDNPDHGKPAALLPDGSFADIDFNVSHQGGLVTLIGWAPEKPSTLGGSTKVFVGTDITLVNERDDYKTVDTEGMDGWVDMFSEVFSVAERWDMAYNVDYITLLDGTLVSGSDIGRADRIMKRGEQVRIADNTIDSELIIESKLRRFYAFFAYKEAYIKLAGEALLAPWLRELEFQNVRSPKPGVSPKCSGNGVWGERVSDVEVVLHRKRVEDVKMDLRAYDEGFMIASAVQGNIAIDLADAQYRILNLETDILEYARAH</sequence>
<dbReference type="GO" id="GO:0019878">
    <property type="term" value="P:lysine biosynthetic process via aminoadipic acid"/>
    <property type="evidence" value="ECO:0007669"/>
    <property type="project" value="TreeGrafter"/>
</dbReference>
<evidence type="ECO:0000256" key="1">
    <source>
        <dbReference type="ARBA" id="ARBA00013172"/>
    </source>
</evidence>
<dbReference type="SUPFAM" id="SSF56214">
    <property type="entry name" value="4'-phosphopantetheinyl transferase"/>
    <property type="match status" value="2"/>
</dbReference>
<evidence type="ECO:0000313" key="4">
    <source>
        <dbReference type="EMBL" id="KAF2154948.1"/>
    </source>
</evidence>
<reference evidence="4" key="1">
    <citation type="journal article" date="2020" name="Stud. Mycol.">
        <title>101 Dothideomycetes genomes: a test case for predicting lifestyles and emergence of pathogens.</title>
        <authorList>
            <person name="Haridas S."/>
            <person name="Albert R."/>
            <person name="Binder M."/>
            <person name="Bloem J."/>
            <person name="Labutti K."/>
            <person name="Salamov A."/>
            <person name="Andreopoulos B."/>
            <person name="Baker S."/>
            <person name="Barry K."/>
            <person name="Bills G."/>
            <person name="Bluhm B."/>
            <person name="Cannon C."/>
            <person name="Castanera R."/>
            <person name="Culley D."/>
            <person name="Daum C."/>
            <person name="Ezra D."/>
            <person name="Gonzalez J."/>
            <person name="Henrissat B."/>
            <person name="Kuo A."/>
            <person name="Liang C."/>
            <person name="Lipzen A."/>
            <person name="Lutzoni F."/>
            <person name="Magnuson J."/>
            <person name="Mondo S."/>
            <person name="Nolan M."/>
            <person name="Ohm R."/>
            <person name="Pangilinan J."/>
            <person name="Park H.-J."/>
            <person name="Ramirez L."/>
            <person name="Alfaro M."/>
            <person name="Sun H."/>
            <person name="Tritt A."/>
            <person name="Yoshinaga Y."/>
            <person name="Zwiers L.-H."/>
            <person name="Turgeon B."/>
            <person name="Goodwin S."/>
            <person name="Spatafora J."/>
            <person name="Crous P."/>
            <person name="Grigoriev I."/>
        </authorList>
    </citation>
    <scope>NUCLEOTIDE SEQUENCE</scope>
    <source>
        <strain evidence="4">CBS 260.36</strain>
    </source>
</reference>
<proteinExistence type="predicted"/>
<evidence type="ECO:0000256" key="2">
    <source>
        <dbReference type="ARBA" id="ARBA00022679"/>
    </source>
</evidence>
<keyword evidence="2" id="KW-0808">Transferase</keyword>
<dbReference type="InterPro" id="IPR050559">
    <property type="entry name" value="P-Pant_transferase_sf"/>
</dbReference>
<feature type="domain" description="4'-phosphopantetheinyl transferase N-terminal" evidence="3">
    <location>
        <begin position="31"/>
        <end position="117"/>
    </location>
</feature>
<dbReference type="AlphaFoldDB" id="A0A9P4MJ76"/>
<dbReference type="OrthoDB" id="26719at2759"/>
<dbReference type="Pfam" id="PF22624">
    <property type="entry name" value="AASDHPPT_N"/>
    <property type="match status" value="1"/>
</dbReference>
<dbReference type="Gene3D" id="3.90.470.20">
    <property type="entry name" value="4'-phosphopantetheinyl transferase domain"/>
    <property type="match status" value="2"/>
</dbReference>
<dbReference type="PANTHER" id="PTHR12215">
    <property type="entry name" value="PHOSPHOPANTETHEINE TRANSFERASE"/>
    <property type="match status" value="1"/>
</dbReference>
<dbReference type="GO" id="GO:0005829">
    <property type="term" value="C:cytosol"/>
    <property type="evidence" value="ECO:0007669"/>
    <property type="project" value="TreeGrafter"/>
</dbReference>
<dbReference type="PANTHER" id="PTHR12215:SF10">
    <property type="entry name" value="L-AMINOADIPATE-SEMIALDEHYDE DEHYDROGENASE-PHOSPHOPANTETHEINYL TRANSFERASE"/>
    <property type="match status" value="1"/>
</dbReference>
<dbReference type="InterPro" id="IPR037143">
    <property type="entry name" value="4-PPantetheinyl_Trfase_dom_sf"/>
</dbReference>
<evidence type="ECO:0000313" key="5">
    <source>
        <dbReference type="Proteomes" id="UP000799439"/>
    </source>
</evidence>
<accession>A0A9P4MJ76</accession>
<dbReference type="InterPro" id="IPR055066">
    <property type="entry name" value="AASDHPPT_N"/>
</dbReference>
<protein>
    <recommendedName>
        <fullName evidence="1">holo-[acyl-carrier-protein] synthase</fullName>
        <ecNumber evidence="1">2.7.8.7</ecNumber>
    </recommendedName>
</protein>
<dbReference type="Proteomes" id="UP000799439">
    <property type="component" value="Unassembled WGS sequence"/>
</dbReference>
<comment type="caution">
    <text evidence="4">The sequence shown here is derived from an EMBL/GenBank/DDBJ whole genome shotgun (WGS) entry which is preliminary data.</text>
</comment>
<name>A0A9P4MJ76_9PEZI</name>
<gene>
    <name evidence="4" type="ORF">K461DRAFT_223055</name>
</gene>
<dbReference type="EC" id="2.7.8.7" evidence="1"/>
<dbReference type="EMBL" id="ML996083">
    <property type="protein sequence ID" value="KAF2154948.1"/>
    <property type="molecule type" value="Genomic_DNA"/>
</dbReference>
<dbReference type="GO" id="GO:0000287">
    <property type="term" value="F:magnesium ion binding"/>
    <property type="evidence" value="ECO:0007669"/>
    <property type="project" value="InterPro"/>
</dbReference>
<organism evidence="4 5">
    <name type="scientific">Myriangium duriaei CBS 260.36</name>
    <dbReference type="NCBI Taxonomy" id="1168546"/>
    <lineage>
        <taxon>Eukaryota</taxon>
        <taxon>Fungi</taxon>
        <taxon>Dikarya</taxon>
        <taxon>Ascomycota</taxon>
        <taxon>Pezizomycotina</taxon>
        <taxon>Dothideomycetes</taxon>
        <taxon>Dothideomycetidae</taxon>
        <taxon>Myriangiales</taxon>
        <taxon>Myriangiaceae</taxon>
        <taxon>Myriangium</taxon>
    </lineage>
</organism>